<dbReference type="PROSITE" id="PS51420">
    <property type="entry name" value="RHO"/>
    <property type="match status" value="1"/>
</dbReference>
<dbReference type="PRINTS" id="PR00449">
    <property type="entry name" value="RASTRNSFRMNG"/>
</dbReference>
<dbReference type="InterPro" id="IPR001806">
    <property type="entry name" value="Small_GTPase"/>
</dbReference>
<comment type="caution">
    <text evidence="3">The sequence shown here is derived from an EMBL/GenBank/DDBJ whole genome shotgun (WGS) entry which is preliminary data.</text>
</comment>
<dbReference type="InterPro" id="IPR005225">
    <property type="entry name" value="Small_GTP-bd"/>
</dbReference>
<protein>
    <submittedName>
        <fullName evidence="3">Ras-like GTP-binding protein RhoL</fullName>
    </submittedName>
</protein>
<dbReference type="STRING" id="6573.A0A210QQ04"/>
<dbReference type="GO" id="GO:0003924">
    <property type="term" value="F:GTPase activity"/>
    <property type="evidence" value="ECO:0007669"/>
    <property type="project" value="InterPro"/>
</dbReference>
<dbReference type="InterPro" id="IPR027417">
    <property type="entry name" value="P-loop_NTPase"/>
</dbReference>
<dbReference type="SMART" id="SM00175">
    <property type="entry name" value="RAB"/>
    <property type="match status" value="1"/>
</dbReference>
<dbReference type="GO" id="GO:0005525">
    <property type="term" value="F:GTP binding"/>
    <property type="evidence" value="ECO:0007669"/>
    <property type="project" value="UniProtKB-KW"/>
</dbReference>
<proteinExistence type="predicted"/>
<gene>
    <name evidence="3" type="ORF">KP79_PYT09544</name>
</gene>
<sequence>MVVTMDTKNVICTLVGDGMVGKTCLAKVFADKVFPDQYVATVQDRYSGQAWFAGDQYSITITDSAGEHEGSDVRRMSYCKSDVILLCYSVLDRESYDSLRTHWSREVGSLAKRCPVLVVALQTDKRTTKHVTTEEGRRMTKSVKANGFIECSARNVSNVKDVFENVVRMCLKNRKRKVTLLKRILGR</sequence>
<dbReference type="GO" id="GO:0007264">
    <property type="term" value="P:small GTPase-mediated signal transduction"/>
    <property type="evidence" value="ECO:0007669"/>
    <property type="project" value="InterPro"/>
</dbReference>
<evidence type="ECO:0000256" key="2">
    <source>
        <dbReference type="ARBA" id="ARBA00023134"/>
    </source>
</evidence>
<organism evidence="3 4">
    <name type="scientific">Mizuhopecten yessoensis</name>
    <name type="common">Japanese scallop</name>
    <name type="synonym">Patinopecten yessoensis</name>
    <dbReference type="NCBI Taxonomy" id="6573"/>
    <lineage>
        <taxon>Eukaryota</taxon>
        <taxon>Metazoa</taxon>
        <taxon>Spiralia</taxon>
        <taxon>Lophotrochozoa</taxon>
        <taxon>Mollusca</taxon>
        <taxon>Bivalvia</taxon>
        <taxon>Autobranchia</taxon>
        <taxon>Pteriomorphia</taxon>
        <taxon>Pectinida</taxon>
        <taxon>Pectinoidea</taxon>
        <taxon>Pectinidae</taxon>
        <taxon>Mizuhopecten</taxon>
    </lineage>
</organism>
<dbReference type="PROSITE" id="PS51421">
    <property type="entry name" value="RAS"/>
    <property type="match status" value="1"/>
</dbReference>
<dbReference type="SUPFAM" id="SSF52540">
    <property type="entry name" value="P-loop containing nucleoside triphosphate hydrolases"/>
    <property type="match status" value="1"/>
</dbReference>
<keyword evidence="4" id="KW-1185">Reference proteome</keyword>
<dbReference type="OrthoDB" id="25896at2759"/>
<keyword evidence="1" id="KW-0547">Nucleotide-binding</keyword>
<evidence type="ECO:0000313" key="4">
    <source>
        <dbReference type="Proteomes" id="UP000242188"/>
    </source>
</evidence>
<dbReference type="Pfam" id="PF00071">
    <property type="entry name" value="Ras"/>
    <property type="match status" value="1"/>
</dbReference>
<dbReference type="SMART" id="SM00174">
    <property type="entry name" value="RHO"/>
    <property type="match status" value="1"/>
</dbReference>
<dbReference type="CDD" id="cd00157">
    <property type="entry name" value="Rho"/>
    <property type="match status" value="1"/>
</dbReference>
<reference evidence="3 4" key="1">
    <citation type="journal article" date="2017" name="Nat. Ecol. Evol.">
        <title>Scallop genome provides insights into evolution of bilaterian karyotype and development.</title>
        <authorList>
            <person name="Wang S."/>
            <person name="Zhang J."/>
            <person name="Jiao W."/>
            <person name="Li J."/>
            <person name="Xun X."/>
            <person name="Sun Y."/>
            <person name="Guo X."/>
            <person name="Huan P."/>
            <person name="Dong B."/>
            <person name="Zhang L."/>
            <person name="Hu X."/>
            <person name="Sun X."/>
            <person name="Wang J."/>
            <person name="Zhao C."/>
            <person name="Wang Y."/>
            <person name="Wang D."/>
            <person name="Huang X."/>
            <person name="Wang R."/>
            <person name="Lv J."/>
            <person name="Li Y."/>
            <person name="Zhang Z."/>
            <person name="Liu B."/>
            <person name="Lu W."/>
            <person name="Hui Y."/>
            <person name="Liang J."/>
            <person name="Zhou Z."/>
            <person name="Hou R."/>
            <person name="Li X."/>
            <person name="Liu Y."/>
            <person name="Li H."/>
            <person name="Ning X."/>
            <person name="Lin Y."/>
            <person name="Zhao L."/>
            <person name="Xing Q."/>
            <person name="Dou J."/>
            <person name="Li Y."/>
            <person name="Mao J."/>
            <person name="Guo H."/>
            <person name="Dou H."/>
            <person name="Li T."/>
            <person name="Mu C."/>
            <person name="Jiang W."/>
            <person name="Fu Q."/>
            <person name="Fu X."/>
            <person name="Miao Y."/>
            <person name="Liu J."/>
            <person name="Yu Q."/>
            <person name="Li R."/>
            <person name="Liao H."/>
            <person name="Li X."/>
            <person name="Kong Y."/>
            <person name="Jiang Z."/>
            <person name="Chourrout D."/>
            <person name="Li R."/>
            <person name="Bao Z."/>
        </authorList>
    </citation>
    <scope>NUCLEOTIDE SEQUENCE [LARGE SCALE GENOMIC DNA]</scope>
    <source>
        <strain evidence="3 4">PY_sf001</strain>
    </source>
</reference>
<accession>A0A210QQ04</accession>
<dbReference type="PROSITE" id="PS51419">
    <property type="entry name" value="RAB"/>
    <property type="match status" value="1"/>
</dbReference>
<dbReference type="Gene3D" id="3.40.50.300">
    <property type="entry name" value="P-loop containing nucleotide triphosphate hydrolases"/>
    <property type="match status" value="1"/>
</dbReference>
<dbReference type="PANTHER" id="PTHR24072">
    <property type="entry name" value="RHO FAMILY GTPASE"/>
    <property type="match status" value="1"/>
</dbReference>
<dbReference type="SMART" id="SM00173">
    <property type="entry name" value="RAS"/>
    <property type="match status" value="1"/>
</dbReference>
<dbReference type="NCBIfam" id="TIGR00231">
    <property type="entry name" value="small_GTP"/>
    <property type="match status" value="1"/>
</dbReference>
<evidence type="ECO:0000313" key="3">
    <source>
        <dbReference type="EMBL" id="OWF50815.1"/>
    </source>
</evidence>
<dbReference type="Proteomes" id="UP000242188">
    <property type="component" value="Unassembled WGS sequence"/>
</dbReference>
<evidence type="ECO:0000256" key="1">
    <source>
        <dbReference type="ARBA" id="ARBA00022741"/>
    </source>
</evidence>
<dbReference type="AlphaFoldDB" id="A0A210QQ04"/>
<name>A0A210QQ04_MIZYE</name>
<dbReference type="InterPro" id="IPR003578">
    <property type="entry name" value="Small_GTPase_Rho"/>
</dbReference>
<keyword evidence="2" id="KW-0342">GTP-binding</keyword>
<dbReference type="EMBL" id="NEDP02002425">
    <property type="protein sequence ID" value="OWF50815.1"/>
    <property type="molecule type" value="Genomic_DNA"/>
</dbReference>